<reference evidence="4" key="1">
    <citation type="submission" date="2022-06" db="EMBL/GenBank/DDBJ databases">
        <title>Genome sequencing of Brevibacillus sp. BB3-R1.</title>
        <authorList>
            <person name="Heo J."/>
            <person name="Lee D."/>
            <person name="Won M."/>
            <person name="Han B.-H."/>
            <person name="Hong S.-B."/>
            <person name="Kwon S.-W."/>
        </authorList>
    </citation>
    <scope>NUCLEOTIDE SEQUENCE</scope>
    <source>
        <strain evidence="4">BB3-R1</strain>
    </source>
</reference>
<keyword evidence="5" id="KW-1185">Reference proteome</keyword>
<name>A0ABY4WEG9_9BACL</name>
<dbReference type="InterPro" id="IPR036465">
    <property type="entry name" value="vWFA_dom_sf"/>
</dbReference>
<keyword evidence="2" id="KW-0812">Transmembrane</keyword>
<accession>A0ABY4WEG9</accession>
<protein>
    <submittedName>
        <fullName evidence="4">VWA domain-containing protein</fullName>
    </submittedName>
</protein>
<dbReference type="CDD" id="cd00198">
    <property type="entry name" value="vWFA"/>
    <property type="match status" value="1"/>
</dbReference>
<keyword evidence="2" id="KW-0472">Membrane</keyword>
<feature type="transmembrane region" description="Helical" evidence="2">
    <location>
        <begin position="316"/>
        <end position="334"/>
    </location>
</feature>
<feature type="region of interest" description="Disordered" evidence="1">
    <location>
        <begin position="395"/>
        <end position="426"/>
    </location>
</feature>
<feature type="transmembrane region" description="Helical" evidence="2">
    <location>
        <begin position="370"/>
        <end position="391"/>
    </location>
</feature>
<organism evidence="4 5">
    <name type="scientific">Brevibacillus ruminantium</name>
    <dbReference type="NCBI Taxonomy" id="2950604"/>
    <lineage>
        <taxon>Bacteria</taxon>
        <taxon>Bacillati</taxon>
        <taxon>Bacillota</taxon>
        <taxon>Bacilli</taxon>
        <taxon>Bacillales</taxon>
        <taxon>Paenibacillaceae</taxon>
        <taxon>Brevibacillus</taxon>
    </lineage>
</organism>
<feature type="transmembrane region" description="Helical" evidence="2">
    <location>
        <begin position="39"/>
        <end position="60"/>
    </location>
</feature>
<dbReference type="PROSITE" id="PS50234">
    <property type="entry name" value="VWFA"/>
    <property type="match status" value="1"/>
</dbReference>
<dbReference type="InterPro" id="IPR002035">
    <property type="entry name" value="VWF_A"/>
</dbReference>
<dbReference type="InterPro" id="IPR051266">
    <property type="entry name" value="CLCR"/>
</dbReference>
<evidence type="ECO:0000256" key="2">
    <source>
        <dbReference type="SAM" id="Phobius"/>
    </source>
</evidence>
<evidence type="ECO:0000259" key="3">
    <source>
        <dbReference type="PROSITE" id="PS50234"/>
    </source>
</evidence>
<keyword evidence="2" id="KW-1133">Transmembrane helix</keyword>
<dbReference type="SUPFAM" id="SSF53300">
    <property type="entry name" value="vWA-like"/>
    <property type="match status" value="1"/>
</dbReference>
<proteinExistence type="predicted"/>
<feature type="compositionally biased region" description="Polar residues" evidence="1">
    <location>
        <begin position="411"/>
        <end position="426"/>
    </location>
</feature>
<evidence type="ECO:0000313" key="5">
    <source>
        <dbReference type="Proteomes" id="UP001056500"/>
    </source>
</evidence>
<evidence type="ECO:0000313" key="4">
    <source>
        <dbReference type="EMBL" id="USG65570.1"/>
    </source>
</evidence>
<evidence type="ECO:0000256" key="1">
    <source>
        <dbReference type="SAM" id="MobiDB-lite"/>
    </source>
</evidence>
<dbReference type="SMART" id="SM00327">
    <property type="entry name" value="VWA"/>
    <property type="match status" value="1"/>
</dbReference>
<feature type="transmembrane region" description="Helical" evidence="2">
    <location>
        <begin position="343"/>
        <end position="364"/>
    </location>
</feature>
<gene>
    <name evidence="4" type="ORF">NDK47_26300</name>
</gene>
<dbReference type="EMBL" id="CP098755">
    <property type="protein sequence ID" value="USG65570.1"/>
    <property type="molecule type" value="Genomic_DNA"/>
</dbReference>
<dbReference type="Pfam" id="PF00092">
    <property type="entry name" value="VWA"/>
    <property type="match status" value="1"/>
</dbReference>
<dbReference type="PANTHER" id="PTHR10579:SF43">
    <property type="entry name" value="ZINC FINGER (C3HC4-TYPE RING FINGER) FAMILY PROTEIN"/>
    <property type="match status" value="1"/>
</dbReference>
<dbReference type="Gene3D" id="3.40.50.410">
    <property type="entry name" value="von Willebrand factor, type A domain"/>
    <property type="match status" value="1"/>
</dbReference>
<sequence>MNQKRISMQMVLFSLIGGLIGFGAGEWMMHELSGKLPDWLLIGLYIGQFAFFVGLFCLLAEMISPRINGIGWRQRYVGFSWKMLVPATFVMLGTAGLLFQLLYGSDLQRSSGSDSIVMLLDTSGSMTQTDPDNQLFEAAADLIGRMDNDMRVAVITFNDQATVLQPMISLSNPADRQAVMQKLEDHEGPSGGTNIEAALTTALDLIRDPASKAGNSTVVLMSDGYSSVNTNQALSPFQQMKIPIHTVGMSTVSADGTNLLKQLAAETRGTYTDVVNAGQLSSAFGQIYDLNRQDRNLLGDRVGPDRDSLLYAAERVLMMTVIGTLLGLALGLIFDNKHVAKSFSIGGAVAGILAGLVLEAGFASTDLPGVLLRLLADLVLAAVLTLFAVTIPASASGQSDRGSFSRRRYSPTESLDAGSSGSKRFN</sequence>
<feature type="domain" description="VWFA" evidence="3">
    <location>
        <begin position="115"/>
        <end position="302"/>
    </location>
</feature>
<dbReference type="RefSeq" id="WP_251872652.1">
    <property type="nucleotide sequence ID" value="NZ_CP098755.1"/>
</dbReference>
<dbReference type="PANTHER" id="PTHR10579">
    <property type="entry name" value="CALCIUM-ACTIVATED CHLORIDE CHANNEL REGULATOR"/>
    <property type="match status" value="1"/>
</dbReference>
<dbReference type="Proteomes" id="UP001056500">
    <property type="component" value="Chromosome"/>
</dbReference>
<feature type="transmembrane region" description="Helical" evidence="2">
    <location>
        <begin position="81"/>
        <end position="103"/>
    </location>
</feature>